<gene>
    <name evidence="2" type="ORF">NA57DRAFT_70641</name>
</gene>
<feature type="region of interest" description="Disordered" evidence="1">
    <location>
        <begin position="1"/>
        <end position="22"/>
    </location>
</feature>
<accession>A0A9P4IMU6</accession>
<reference evidence="2" key="1">
    <citation type="journal article" date="2020" name="Stud. Mycol.">
        <title>101 Dothideomycetes genomes: a test case for predicting lifestyles and emergence of pathogens.</title>
        <authorList>
            <person name="Haridas S."/>
            <person name="Albert R."/>
            <person name="Binder M."/>
            <person name="Bloem J."/>
            <person name="Labutti K."/>
            <person name="Salamov A."/>
            <person name="Andreopoulos B."/>
            <person name="Baker S."/>
            <person name="Barry K."/>
            <person name="Bills G."/>
            <person name="Bluhm B."/>
            <person name="Cannon C."/>
            <person name="Castanera R."/>
            <person name="Culley D."/>
            <person name="Daum C."/>
            <person name="Ezra D."/>
            <person name="Gonzalez J."/>
            <person name="Henrissat B."/>
            <person name="Kuo A."/>
            <person name="Liang C."/>
            <person name="Lipzen A."/>
            <person name="Lutzoni F."/>
            <person name="Magnuson J."/>
            <person name="Mondo S."/>
            <person name="Nolan M."/>
            <person name="Ohm R."/>
            <person name="Pangilinan J."/>
            <person name="Park H.-J."/>
            <person name="Ramirez L."/>
            <person name="Alfaro M."/>
            <person name="Sun H."/>
            <person name="Tritt A."/>
            <person name="Yoshinaga Y."/>
            <person name="Zwiers L.-H."/>
            <person name="Turgeon B."/>
            <person name="Goodwin S."/>
            <person name="Spatafora J."/>
            <person name="Crous P."/>
            <person name="Grigoriev I."/>
        </authorList>
    </citation>
    <scope>NUCLEOTIDE SEQUENCE</scope>
    <source>
        <strain evidence="2">CBS 133067</strain>
    </source>
</reference>
<dbReference type="OrthoDB" id="5030973at2759"/>
<evidence type="ECO:0000313" key="3">
    <source>
        <dbReference type="Proteomes" id="UP000799772"/>
    </source>
</evidence>
<dbReference type="Proteomes" id="UP000799772">
    <property type="component" value="Unassembled WGS sequence"/>
</dbReference>
<name>A0A9P4IMU6_9PEZI</name>
<feature type="region of interest" description="Disordered" evidence="1">
    <location>
        <begin position="316"/>
        <end position="346"/>
    </location>
</feature>
<keyword evidence="3" id="KW-1185">Reference proteome</keyword>
<feature type="compositionally biased region" description="Polar residues" evidence="1">
    <location>
        <begin position="332"/>
        <end position="346"/>
    </location>
</feature>
<organism evidence="2 3">
    <name type="scientific">Rhizodiscina lignyota</name>
    <dbReference type="NCBI Taxonomy" id="1504668"/>
    <lineage>
        <taxon>Eukaryota</taxon>
        <taxon>Fungi</taxon>
        <taxon>Dikarya</taxon>
        <taxon>Ascomycota</taxon>
        <taxon>Pezizomycotina</taxon>
        <taxon>Dothideomycetes</taxon>
        <taxon>Pleosporomycetidae</taxon>
        <taxon>Aulographales</taxon>
        <taxon>Rhizodiscinaceae</taxon>
        <taxon>Rhizodiscina</taxon>
    </lineage>
</organism>
<evidence type="ECO:0000256" key="1">
    <source>
        <dbReference type="SAM" id="MobiDB-lite"/>
    </source>
</evidence>
<protein>
    <submittedName>
        <fullName evidence="2">Uncharacterized protein</fullName>
    </submittedName>
</protein>
<dbReference type="AlphaFoldDB" id="A0A9P4IMU6"/>
<feature type="compositionally biased region" description="Basic and acidic residues" evidence="1">
    <location>
        <begin position="1"/>
        <end position="14"/>
    </location>
</feature>
<evidence type="ECO:0000313" key="2">
    <source>
        <dbReference type="EMBL" id="KAF2104436.1"/>
    </source>
</evidence>
<sequence>MTEPMRKSPRDRSPRSRSNSPAITNENVLRSYQDRGTDFIVDDGIRRSAAVPTLKEATPYSGTIELHEDGKILHIESSFTDCGIIGTIRSVSYGTWNGRQACLLAMRYFFRFNENSRFKSTEIVITFDRSSKKAGGRAPVVRNFSPRKVYGIKSTEDKQWHYDIGIEAAIPSGPVSVTPTGSVGGESSFSRAHHLEIIGKPWSSKDQLDFNQVIWTAHETKTQKHGIPDELNLAIVVEHDGDFQAFVEAEGKTALNITLRAWPWDRKSPLLFSPKTPLGKAPLKMEFDKLSAEDWRKLAPYVGEYQDIVTMERARAMSQANMEQAKDDKSTKQSTGNLESVSEGAN</sequence>
<proteinExistence type="predicted"/>
<dbReference type="EMBL" id="ML978121">
    <property type="protein sequence ID" value="KAF2104436.1"/>
    <property type="molecule type" value="Genomic_DNA"/>
</dbReference>
<comment type="caution">
    <text evidence="2">The sequence shown here is derived from an EMBL/GenBank/DDBJ whole genome shotgun (WGS) entry which is preliminary data.</text>
</comment>